<sequence>MLRSASGGRVNPRRCILNQEMAAVTSQPTAFAPSDFQTGLLECCDDCGTCMCGLFCLTCLGCSIASDMGECCLCGLGMSMRSVYRTKYNIKGSMCKDFMISNCCLPCSTCQLKRDIDRRKQQGIF</sequence>
<evidence type="ECO:0000313" key="2">
    <source>
        <dbReference type="EMBL" id="KAF4082733.1"/>
    </source>
</evidence>
<dbReference type="Proteomes" id="UP000593565">
    <property type="component" value="Unassembled WGS sequence"/>
</dbReference>
<accession>A0A7J6AIU1</accession>
<proteinExistence type="inferred from homology"/>
<dbReference type="NCBIfam" id="TIGR01571">
    <property type="entry name" value="A_thal_Cys_rich"/>
    <property type="match status" value="1"/>
</dbReference>
<evidence type="ECO:0000313" key="3">
    <source>
        <dbReference type="Proteomes" id="UP000593565"/>
    </source>
</evidence>
<comment type="caution">
    <text evidence="2">The sequence shown here is derived from an EMBL/GenBank/DDBJ whole genome shotgun (WGS) entry which is preliminary data.</text>
</comment>
<organism evidence="2 3">
    <name type="scientific">Ameiurus melas</name>
    <name type="common">Black bullhead</name>
    <name type="synonym">Silurus melas</name>
    <dbReference type="NCBI Taxonomy" id="219545"/>
    <lineage>
        <taxon>Eukaryota</taxon>
        <taxon>Metazoa</taxon>
        <taxon>Chordata</taxon>
        <taxon>Craniata</taxon>
        <taxon>Vertebrata</taxon>
        <taxon>Euteleostomi</taxon>
        <taxon>Actinopterygii</taxon>
        <taxon>Neopterygii</taxon>
        <taxon>Teleostei</taxon>
        <taxon>Ostariophysi</taxon>
        <taxon>Siluriformes</taxon>
        <taxon>Ictaluridae</taxon>
        <taxon>Ameiurus</taxon>
    </lineage>
</organism>
<dbReference type="PANTHER" id="PTHR15907">
    <property type="entry name" value="DUF614 FAMILY PROTEIN-RELATED"/>
    <property type="match status" value="1"/>
</dbReference>
<comment type="similarity">
    <text evidence="1">Belongs to the cornifelin family.</text>
</comment>
<dbReference type="InterPro" id="IPR006461">
    <property type="entry name" value="PLAC_motif_containing"/>
</dbReference>
<keyword evidence="3" id="KW-1185">Reference proteome</keyword>
<reference evidence="2 3" key="1">
    <citation type="submission" date="2020-02" db="EMBL/GenBank/DDBJ databases">
        <title>A chromosome-scale genome assembly of the black bullhead catfish (Ameiurus melas).</title>
        <authorList>
            <person name="Wen M."/>
            <person name="Zham M."/>
            <person name="Cabau C."/>
            <person name="Klopp C."/>
            <person name="Donnadieu C."/>
            <person name="Roques C."/>
            <person name="Bouchez O."/>
            <person name="Lampietro C."/>
            <person name="Jouanno E."/>
            <person name="Herpin A."/>
            <person name="Louis A."/>
            <person name="Berthelot C."/>
            <person name="Parey E."/>
            <person name="Roest-Crollius H."/>
            <person name="Braasch I."/>
            <person name="Postlethwait J."/>
            <person name="Robinson-Rechavi M."/>
            <person name="Echchiki A."/>
            <person name="Begum T."/>
            <person name="Montfort J."/>
            <person name="Schartl M."/>
            <person name="Bobe J."/>
            <person name="Guiguen Y."/>
        </authorList>
    </citation>
    <scope>NUCLEOTIDE SEQUENCE [LARGE SCALE GENOMIC DNA]</scope>
    <source>
        <strain evidence="2">M_S1</strain>
        <tissue evidence="2">Blood</tissue>
    </source>
</reference>
<dbReference type="EMBL" id="JAAGNN010000012">
    <property type="protein sequence ID" value="KAF4082733.1"/>
    <property type="molecule type" value="Genomic_DNA"/>
</dbReference>
<evidence type="ECO:0000256" key="1">
    <source>
        <dbReference type="ARBA" id="ARBA00009024"/>
    </source>
</evidence>
<dbReference type="AlphaFoldDB" id="A0A7J6AIU1"/>
<gene>
    <name evidence="2" type="ORF">AMELA_G00154840</name>
</gene>
<dbReference type="Pfam" id="PF04749">
    <property type="entry name" value="PLAC8"/>
    <property type="match status" value="1"/>
</dbReference>
<evidence type="ECO:0008006" key="4">
    <source>
        <dbReference type="Google" id="ProtNLM"/>
    </source>
</evidence>
<name>A0A7J6AIU1_AMEME</name>
<protein>
    <recommendedName>
        <fullName evidence="4">Placenta-specific gene 8 protein</fullName>
    </recommendedName>
</protein>